<evidence type="ECO:0000313" key="3">
    <source>
        <dbReference type="Proteomes" id="UP001176961"/>
    </source>
</evidence>
<evidence type="ECO:0000313" key="2">
    <source>
        <dbReference type="EMBL" id="CAJ0599085.1"/>
    </source>
</evidence>
<gene>
    <name evidence="2" type="ORF">CYNAS_LOCUS11068</name>
</gene>
<proteinExistence type="predicted"/>
<reference evidence="2" key="1">
    <citation type="submission" date="2023-07" db="EMBL/GenBank/DDBJ databases">
        <authorList>
            <consortium name="CYATHOMIX"/>
        </authorList>
    </citation>
    <scope>NUCLEOTIDE SEQUENCE</scope>
    <source>
        <strain evidence="2">N/A</strain>
    </source>
</reference>
<feature type="region of interest" description="Disordered" evidence="1">
    <location>
        <begin position="1"/>
        <end position="25"/>
    </location>
</feature>
<keyword evidence="3" id="KW-1185">Reference proteome</keyword>
<protein>
    <submittedName>
        <fullName evidence="2">Uncharacterized protein</fullName>
    </submittedName>
</protein>
<feature type="compositionally biased region" description="Polar residues" evidence="1">
    <location>
        <begin position="16"/>
        <end position="25"/>
    </location>
</feature>
<dbReference type="EMBL" id="CATQJL010000223">
    <property type="protein sequence ID" value="CAJ0599085.1"/>
    <property type="molecule type" value="Genomic_DNA"/>
</dbReference>
<name>A0AA36GVT2_CYLNA</name>
<comment type="caution">
    <text evidence="2">The sequence shown here is derived from an EMBL/GenBank/DDBJ whole genome shotgun (WGS) entry which is preliminary data.</text>
</comment>
<dbReference type="AlphaFoldDB" id="A0AA36GVT2"/>
<dbReference type="Proteomes" id="UP001176961">
    <property type="component" value="Unassembled WGS sequence"/>
</dbReference>
<sequence>MGPPTTRARTPYNPRARSQTSSEASGNFANAITASLSDVGDDTFVLGRDAKTLRDATAQAITEAWKNSSGDVRFEAAKEATWPTSALRRTSARGTKVGNCTLNALVLLVHPSVAHLLAS</sequence>
<evidence type="ECO:0000256" key="1">
    <source>
        <dbReference type="SAM" id="MobiDB-lite"/>
    </source>
</evidence>
<accession>A0AA36GVT2</accession>
<organism evidence="2 3">
    <name type="scientific">Cylicocyclus nassatus</name>
    <name type="common">Nematode worm</name>
    <dbReference type="NCBI Taxonomy" id="53992"/>
    <lineage>
        <taxon>Eukaryota</taxon>
        <taxon>Metazoa</taxon>
        <taxon>Ecdysozoa</taxon>
        <taxon>Nematoda</taxon>
        <taxon>Chromadorea</taxon>
        <taxon>Rhabditida</taxon>
        <taxon>Rhabditina</taxon>
        <taxon>Rhabditomorpha</taxon>
        <taxon>Strongyloidea</taxon>
        <taxon>Strongylidae</taxon>
        <taxon>Cylicocyclus</taxon>
    </lineage>
</organism>